<evidence type="ECO:0000313" key="2">
    <source>
        <dbReference type="EMBL" id="RHZ25709.1"/>
    </source>
</evidence>
<dbReference type="Gene3D" id="3.30.420.10">
    <property type="entry name" value="Ribonuclease H-like superfamily/Ribonuclease H"/>
    <property type="match status" value="1"/>
</dbReference>
<accession>A0A418F8U9</accession>
<dbReference type="PANTHER" id="PTHR33939">
    <property type="entry name" value="PROTEIN CBG22215"/>
    <property type="match status" value="1"/>
</dbReference>
<dbReference type="VEuPathDB" id="FungiDB:H257_05841"/>
<evidence type="ECO:0008006" key="4">
    <source>
        <dbReference type="Google" id="ProtNLM"/>
    </source>
</evidence>
<protein>
    <recommendedName>
        <fullName evidence="4">Tc1-like transposase DDE domain-containing protein</fullName>
    </recommendedName>
</protein>
<dbReference type="Proteomes" id="UP000285430">
    <property type="component" value="Unassembled WGS sequence"/>
</dbReference>
<dbReference type="VEuPathDB" id="FungiDB:H257_17232"/>
<name>A0A418F8U9_APHAT</name>
<comment type="caution">
    <text evidence="2">The sequence shown here is derived from an EMBL/GenBank/DDBJ whole genome shotgun (WGS) entry which is preliminary data.</text>
</comment>
<dbReference type="GO" id="GO:0003676">
    <property type="term" value="F:nucleic acid binding"/>
    <property type="evidence" value="ECO:0007669"/>
    <property type="project" value="InterPro"/>
</dbReference>
<dbReference type="AlphaFoldDB" id="A0A418F8U9"/>
<dbReference type="PANTHER" id="PTHR33939:SF1">
    <property type="entry name" value="DUF4371 DOMAIN-CONTAINING PROTEIN"/>
    <property type="match status" value="1"/>
</dbReference>
<dbReference type="VEuPathDB" id="FungiDB:H257_01621"/>
<feature type="region of interest" description="Disordered" evidence="1">
    <location>
        <begin position="560"/>
        <end position="595"/>
    </location>
</feature>
<evidence type="ECO:0000313" key="3">
    <source>
        <dbReference type="Proteomes" id="UP000285430"/>
    </source>
</evidence>
<organism evidence="2 3">
    <name type="scientific">Aphanomyces astaci</name>
    <name type="common">Crayfish plague agent</name>
    <dbReference type="NCBI Taxonomy" id="112090"/>
    <lineage>
        <taxon>Eukaryota</taxon>
        <taxon>Sar</taxon>
        <taxon>Stramenopiles</taxon>
        <taxon>Oomycota</taxon>
        <taxon>Saprolegniomycetes</taxon>
        <taxon>Saprolegniales</taxon>
        <taxon>Verrucalvaceae</taxon>
        <taxon>Aphanomyces</taxon>
    </lineage>
</organism>
<feature type="region of interest" description="Disordered" evidence="1">
    <location>
        <begin position="86"/>
        <end position="127"/>
    </location>
</feature>
<gene>
    <name evidence="2" type="ORF">DYB37_011349</name>
</gene>
<dbReference type="EMBL" id="QUTH01002489">
    <property type="protein sequence ID" value="RHZ25709.1"/>
    <property type="molecule type" value="Genomic_DNA"/>
</dbReference>
<sequence>MPSQLPTQLDDRRVEVGRTGLQPSELQALSDKLKHKQSDTGGLLSYTAKKRRSIDKYIEEASESDAKASSDMMTFLMVMSERDANREEMRYERQQKTDRLREERVEKADRLREERVEKADRDREARRDELQLRRRRSLTYDEKMDILWLQSALRKEHVTNVSVAIARLLGRSPKTVKAVLAEWLATGDLSVVDPPSNTKYHKARVPNIHAVRATVRSFIRDRSVTRTRTVGKDVLAHLLENGVVVVDPCCPKDYAACLRAVQVFLSRQGYERGKRKGTISYRMTKAHEEARDAYVALMVPTVTHAPRRPVVYLDESFIHHHYSRHADSLYDPTDDATTKPKHKGRRYCFVAGILDDGSDVSHLLGLDIFVGGKKNGKKVEDYHSMFNHDYFVDWFKKLLDEVEELGWGSAVFVMDNAKYHKGKPVDTPKGNWKKCDMYQACVDLKLPDVSPDDLKTTIWKKLKKYVEDNVQPVVVSMAEARGHHVMYAAPGFSELQPIELVWANVKGTVGRAYTSTTTFKDVLHRLESAFYELDSEVIQSTIASSTTKLLKLDSALRKAEDAAATSNNEGGDSDTSDGEDMSSSSDCSSSSDIDD</sequence>
<feature type="compositionally biased region" description="Low complexity" evidence="1">
    <location>
        <begin position="581"/>
        <end position="595"/>
    </location>
</feature>
<feature type="region of interest" description="Disordered" evidence="1">
    <location>
        <begin position="1"/>
        <end position="39"/>
    </location>
</feature>
<proteinExistence type="predicted"/>
<reference evidence="2 3" key="1">
    <citation type="submission" date="2018-08" db="EMBL/GenBank/DDBJ databases">
        <title>Aphanomyces genome sequencing and annotation.</title>
        <authorList>
            <person name="Minardi D."/>
            <person name="Oidtmann B."/>
            <person name="Van Der Giezen M."/>
            <person name="Studholme D.J."/>
        </authorList>
    </citation>
    <scope>NUCLEOTIDE SEQUENCE [LARGE SCALE GENOMIC DNA]</scope>
    <source>
        <strain evidence="2 3">Da</strain>
    </source>
</reference>
<feature type="compositionally biased region" description="Acidic residues" evidence="1">
    <location>
        <begin position="571"/>
        <end position="580"/>
    </location>
</feature>
<evidence type="ECO:0000256" key="1">
    <source>
        <dbReference type="SAM" id="MobiDB-lite"/>
    </source>
</evidence>
<dbReference type="InterPro" id="IPR036397">
    <property type="entry name" value="RNaseH_sf"/>
</dbReference>